<proteinExistence type="predicted"/>
<gene>
    <name evidence="1" type="ORF">FRZ06_01995</name>
</gene>
<reference evidence="1" key="1">
    <citation type="submission" date="2019-08" db="EMBL/GenBank/DDBJ databases">
        <title>Genome sequence of Clostridiales bacterium MT110.</title>
        <authorList>
            <person name="Cao J."/>
        </authorList>
    </citation>
    <scope>NUCLEOTIDE SEQUENCE</scope>
    <source>
        <strain evidence="1">MT110</strain>
    </source>
</reference>
<accession>A0ACD1A748</accession>
<keyword evidence="2" id="KW-1185">Reference proteome</keyword>
<name>A0ACD1A748_9FIRM</name>
<protein>
    <submittedName>
        <fullName evidence="1">Phosphoglycerate dehydrogenase</fullName>
    </submittedName>
</protein>
<dbReference type="Proteomes" id="UP000594014">
    <property type="component" value="Chromosome"/>
</dbReference>
<dbReference type="EMBL" id="CP042469">
    <property type="protein sequence ID" value="QOX62209.1"/>
    <property type="molecule type" value="Genomic_DNA"/>
</dbReference>
<evidence type="ECO:0000313" key="2">
    <source>
        <dbReference type="Proteomes" id="UP000594014"/>
    </source>
</evidence>
<sequence>MLEVLKNQRIKVIAVGDYYVSPETMVKAVEQSPLNVSEMITCFWGDDDQQAFAARQINVERNGPEAEAYAEGIDEEIVDADVLITHFSPVPRSLIEKGKNLKAILTCRGGLEHICVEAASERNIPVVNVIRNAEPVADFALGMILALTRNIAVSHCGMMQGEWMKDFPNSAFTTTLSRLTVGLAGVGNIGMELAIRLKALGVTLIAHDEYTTQERLAKNGLGDMRLVSSLEELFREADVVSLHLRLTEENLKVINRNYFSLMKPTAYFINTARGGLVNQEDLIQALKDKTIAGAALDVYDAEPLAADSELRKLDNVLLTPHIAGQTVDAIPNSPFMLMKEVGKIIKDGIADRIVNNHALEKEVL</sequence>
<evidence type="ECO:0000313" key="1">
    <source>
        <dbReference type="EMBL" id="QOX62209.1"/>
    </source>
</evidence>
<organism evidence="1 2">
    <name type="scientific">Anoxybacterium hadale</name>
    <dbReference type="NCBI Taxonomy" id="3408580"/>
    <lineage>
        <taxon>Bacteria</taxon>
        <taxon>Bacillati</taxon>
        <taxon>Bacillota</taxon>
        <taxon>Clostridia</taxon>
        <taxon>Peptostreptococcales</taxon>
        <taxon>Anaerovoracaceae</taxon>
        <taxon>Anoxybacterium</taxon>
    </lineage>
</organism>